<dbReference type="EMBL" id="PXYL01000002">
    <property type="protein sequence ID" value="PSJ62901.1"/>
    <property type="molecule type" value="Genomic_DNA"/>
</dbReference>
<protein>
    <recommendedName>
        <fullName evidence="3">Strictosidine synthase conserved region domain-containing protein</fullName>
    </recommendedName>
</protein>
<organism evidence="1 2">
    <name type="scientific">Pseudaminobacter soli</name>
    <name type="common">ex Li et al. 2025</name>
    <dbReference type="NCBI Taxonomy" id="1295366"/>
    <lineage>
        <taxon>Bacteria</taxon>
        <taxon>Pseudomonadati</taxon>
        <taxon>Pseudomonadota</taxon>
        <taxon>Alphaproteobacteria</taxon>
        <taxon>Hyphomicrobiales</taxon>
        <taxon>Phyllobacteriaceae</taxon>
        <taxon>Pseudaminobacter</taxon>
    </lineage>
</organism>
<sequence>MIFDPILDHFRGKAVTIPPLDGAFRPNTLLDDAGVFSDLGEADNLAVSGGRLFASSGNAVYSFAVGCEPEIAARFPAPVTALAVGPGGDLAVALETGKLLIDGVEQALPSIVGCISALAFAADGTLWLANGSADHSIANWSADLMRRGASGSIWKRFPGSAQFSQAASGLAFPYGLLPVNGGVIFSESWKHRLVRLDSATGTQRTVADKLPGYPARLSPATGGGAWLAFFAPRNRLIELVLQETHYRMDMISLVPREFWIAPALSSGRSFLEPLQCGGIKTMGVHKPWSPSRSYGLVVRLGEKLQPLFSYHSRANGHRHGTCSAVELDGRLLVASKGGDCIVDAGPTDIAQQKVH</sequence>
<dbReference type="SUPFAM" id="SSF63829">
    <property type="entry name" value="Calcium-dependent phosphotriesterase"/>
    <property type="match status" value="1"/>
</dbReference>
<evidence type="ECO:0000313" key="2">
    <source>
        <dbReference type="Proteomes" id="UP000240653"/>
    </source>
</evidence>
<proteinExistence type="predicted"/>
<reference evidence="1 2" key="1">
    <citation type="submission" date="2018-03" db="EMBL/GenBank/DDBJ databases">
        <title>The draft genome of Mesorhizobium soli JCM 19897.</title>
        <authorList>
            <person name="Li L."/>
            <person name="Liu L."/>
            <person name="Liang L."/>
            <person name="Wang T."/>
            <person name="Zhang X."/>
        </authorList>
    </citation>
    <scope>NUCLEOTIDE SEQUENCE [LARGE SCALE GENOMIC DNA]</scope>
    <source>
        <strain evidence="1 2">JCM 19897</strain>
    </source>
</reference>
<keyword evidence="2" id="KW-1185">Reference proteome</keyword>
<evidence type="ECO:0008006" key="3">
    <source>
        <dbReference type="Google" id="ProtNLM"/>
    </source>
</evidence>
<comment type="caution">
    <text evidence="1">The sequence shown here is derived from an EMBL/GenBank/DDBJ whole genome shotgun (WGS) entry which is preliminary data.</text>
</comment>
<dbReference type="Gene3D" id="2.120.10.30">
    <property type="entry name" value="TolB, C-terminal domain"/>
    <property type="match status" value="1"/>
</dbReference>
<gene>
    <name evidence="1" type="ORF">C7I85_04835</name>
</gene>
<accession>A0A2P7SKP2</accession>
<dbReference type="OrthoDB" id="8872498at2"/>
<dbReference type="InterPro" id="IPR011042">
    <property type="entry name" value="6-blade_b-propeller_TolB-like"/>
</dbReference>
<evidence type="ECO:0000313" key="1">
    <source>
        <dbReference type="EMBL" id="PSJ62901.1"/>
    </source>
</evidence>
<dbReference type="AlphaFoldDB" id="A0A2P7SKP2"/>
<name>A0A2P7SKP2_9HYPH</name>
<dbReference type="Proteomes" id="UP000240653">
    <property type="component" value="Unassembled WGS sequence"/>
</dbReference>
<dbReference type="RefSeq" id="WP_106722805.1">
    <property type="nucleotide sequence ID" value="NZ_PXYL01000002.1"/>
</dbReference>